<organism evidence="2 3">
    <name type="scientific">Populus deltoides</name>
    <name type="common">Eastern poplar</name>
    <name type="synonym">Eastern cottonwood</name>
    <dbReference type="NCBI Taxonomy" id="3696"/>
    <lineage>
        <taxon>Eukaryota</taxon>
        <taxon>Viridiplantae</taxon>
        <taxon>Streptophyta</taxon>
        <taxon>Embryophyta</taxon>
        <taxon>Tracheophyta</taxon>
        <taxon>Spermatophyta</taxon>
        <taxon>Magnoliopsida</taxon>
        <taxon>eudicotyledons</taxon>
        <taxon>Gunneridae</taxon>
        <taxon>Pentapetalae</taxon>
        <taxon>rosids</taxon>
        <taxon>fabids</taxon>
        <taxon>Malpighiales</taxon>
        <taxon>Salicaceae</taxon>
        <taxon>Saliceae</taxon>
        <taxon>Populus</taxon>
    </lineage>
</organism>
<gene>
    <name evidence="2" type="ORF">H0E87_008064</name>
</gene>
<sequence>MGNAMIRRNVNLREEGYGEAGRSLSQQECEKNSRTDNLEQDEECQMISLYPIHNPCSHHLLKNFSTPDCNVNSLILLDEKPCQDFQVEEKKRIGLWRSIYENQQIKVKERYSALKKNKKGEKWIMWFNGDVAVEFGLKKGV</sequence>
<protein>
    <submittedName>
        <fullName evidence="2">Uncharacterized protein</fullName>
    </submittedName>
</protein>
<evidence type="ECO:0000313" key="2">
    <source>
        <dbReference type="EMBL" id="KAH8510358.1"/>
    </source>
</evidence>
<feature type="region of interest" description="Disordered" evidence="1">
    <location>
        <begin position="17"/>
        <end position="37"/>
    </location>
</feature>
<dbReference type="AlphaFoldDB" id="A0A8T2YZ55"/>
<dbReference type="Proteomes" id="UP000807159">
    <property type="component" value="Chromosome 4"/>
</dbReference>
<evidence type="ECO:0000313" key="3">
    <source>
        <dbReference type="Proteomes" id="UP000807159"/>
    </source>
</evidence>
<proteinExistence type="predicted"/>
<reference evidence="2" key="1">
    <citation type="journal article" date="2021" name="J. Hered.">
        <title>Genome Assembly of Salicaceae Populus deltoides (Eastern Cottonwood) I-69 Based on Nanopore Sequencing and Hi-C Technologies.</title>
        <authorList>
            <person name="Bai S."/>
            <person name="Wu H."/>
            <person name="Zhang J."/>
            <person name="Pan Z."/>
            <person name="Zhao W."/>
            <person name="Li Z."/>
            <person name="Tong C."/>
        </authorList>
    </citation>
    <scope>NUCLEOTIDE SEQUENCE</scope>
    <source>
        <tissue evidence="2">Leaf</tissue>
    </source>
</reference>
<evidence type="ECO:0000256" key="1">
    <source>
        <dbReference type="SAM" id="MobiDB-lite"/>
    </source>
</evidence>
<dbReference type="EMBL" id="JACEGQ020000004">
    <property type="protein sequence ID" value="KAH8510358.1"/>
    <property type="molecule type" value="Genomic_DNA"/>
</dbReference>
<comment type="caution">
    <text evidence="2">The sequence shown here is derived from an EMBL/GenBank/DDBJ whole genome shotgun (WGS) entry which is preliminary data.</text>
</comment>
<feature type="compositionally biased region" description="Basic and acidic residues" evidence="1">
    <location>
        <begin position="28"/>
        <end position="37"/>
    </location>
</feature>
<keyword evidence="3" id="KW-1185">Reference proteome</keyword>
<name>A0A8T2YZ55_POPDE</name>
<accession>A0A8T2YZ55</accession>